<comment type="caution">
    <text evidence="2">The sequence shown here is derived from an EMBL/GenBank/DDBJ whole genome shotgun (WGS) entry which is preliminary data.</text>
</comment>
<dbReference type="EMBL" id="JBBEUB010000003">
    <property type="protein sequence ID" value="MEJ2903092.1"/>
    <property type="molecule type" value="Genomic_DNA"/>
</dbReference>
<feature type="transmembrane region" description="Helical" evidence="1">
    <location>
        <begin position="12"/>
        <end position="31"/>
    </location>
</feature>
<evidence type="ECO:0000313" key="3">
    <source>
        <dbReference type="Proteomes" id="UP001378956"/>
    </source>
</evidence>
<gene>
    <name evidence="2" type="ORF">WAE58_11680</name>
</gene>
<evidence type="ECO:0000313" key="2">
    <source>
        <dbReference type="EMBL" id="MEJ2903092.1"/>
    </source>
</evidence>
<keyword evidence="1" id="KW-1133">Transmembrane helix</keyword>
<keyword evidence="1" id="KW-0812">Transmembrane</keyword>
<sequence length="447" mass="51202">MKTRKNKLLRGGVTLILTGVVLILASAYGYFKFREYKSYQEVIHAEASFIVKIDVDKIYKTMVLDYLYNPSYYRGKTDDELKTGLAIPGNVFIYTVGSKSCQTYFCSLPIADVAVLKQFIKQRLGVNTFKNAGHGITLATSKDGKLTVAFNLKTVAVAYTLKNENVIDILTDLLDKKNLLSDKDQKIASLKHANTHLAYAFKEYIGTGEFKDGVIYLNGYFNFNDLDVQGKVFTHRVFDKHASIKMWLNAHLLNGKSYSEIQLKGHRIYPDSLLKYYQGYLDVEFAGIVNQIDTVITYEYNDDFEKEEVRSTRILKVPRIIGTSRAQSKSLLNYLIREGLLDTVGVISKQVFPLYTLYGKSDTGFFTLSTDKNIKVTTVSEKSPYFFYLEMDFNQLNGLRQFPLLEKYTKRLDIIRIKATNVGKEKKYFEMDLNFKMKNINALAQLF</sequence>
<reference evidence="2 3" key="1">
    <citation type="submission" date="2024-03" db="EMBL/GenBank/DDBJ databases">
        <title>Sequence of Lycoming College Course Isolates.</title>
        <authorList>
            <person name="Plotts O."/>
            <person name="Newman J."/>
        </authorList>
    </citation>
    <scope>NUCLEOTIDE SEQUENCE [LARGE SCALE GENOMIC DNA]</scope>
    <source>
        <strain evidence="2 3">CJB-3</strain>
    </source>
</reference>
<protein>
    <submittedName>
        <fullName evidence="2">Uncharacterized protein</fullName>
    </submittedName>
</protein>
<organism evidence="2 3">
    <name type="scientific">Pedobacter panaciterrae</name>
    <dbReference type="NCBI Taxonomy" id="363849"/>
    <lineage>
        <taxon>Bacteria</taxon>
        <taxon>Pseudomonadati</taxon>
        <taxon>Bacteroidota</taxon>
        <taxon>Sphingobacteriia</taxon>
        <taxon>Sphingobacteriales</taxon>
        <taxon>Sphingobacteriaceae</taxon>
        <taxon>Pedobacter</taxon>
    </lineage>
</organism>
<name>A0ABU8NNR5_9SPHI</name>
<evidence type="ECO:0000256" key="1">
    <source>
        <dbReference type="SAM" id="Phobius"/>
    </source>
</evidence>
<keyword evidence="1" id="KW-0472">Membrane</keyword>
<proteinExistence type="predicted"/>
<keyword evidence="3" id="KW-1185">Reference proteome</keyword>
<dbReference type="Proteomes" id="UP001378956">
    <property type="component" value="Unassembled WGS sequence"/>
</dbReference>
<dbReference type="RefSeq" id="WP_337716521.1">
    <property type="nucleotide sequence ID" value="NZ_JBBEUB010000003.1"/>
</dbReference>
<accession>A0ABU8NNR5</accession>